<protein>
    <submittedName>
        <fullName evidence="4">DUF3298 domain-containing protein</fullName>
    </submittedName>
</protein>
<evidence type="ECO:0000259" key="3">
    <source>
        <dbReference type="Pfam" id="PF13739"/>
    </source>
</evidence>
<proteinExistence type="predicted"/>
<accession>A0A3E3ECX0</accession>
<evidence type="ECO:0000313" key="4">
    <source>
        <dbReference type="EMBL" id="RGD85141.1"/>
    </source>
</evidence>
<feature type="domain" description="DUF3298" evidence="2">
    <location>
        <begin position="147"/>
        <end position="219"/>
    </location>
</feature>
<evidence type="ECO:0000256" key="1">
    <source>
        <dbReference type="SAM" id="SignalP"/>
    </source>
</evidence>
<sequence>MKKRFLIFLLIIAPLCIKCINAVHASEDNAKLQLLKEKHYETEGTIVTVKIPHVVNVKDDKVKKVINKLITQAIDDFTNEFKEFDKEPNTEHKLIADITFQNYYSDDKIISFSINATQIMADSYLQKKFYTVDLKTGEVYNIEHFLGSDYQNIVKKSVQQQIAENKEKYPNLMYFDEAVNNLKITNEQPFYINKDNQVVVVFNQFEIAPGYMSLPEFIIK</sequence>
<dbReference type="InterPro" id="IPR021729">
    <property type="entry name" value="DUF3298"/>
</dbReference>
<organism evidence="4 5">
    <name type="scientific">Thomasclavelia ramosa</name>
    <dbReference type="NCBI Taxonomy" id="1547"/>
    <lineage>
        <taxon>Bacteria</taxon>
        <taxon>Bacillati</taxon>
        <taxon>Bacillota</taxon>
        <taxon>Erysipelotrichia</taxon>
        <taxon>Erysipelotrichales</taxon>
        <taxon>Coprobacillaceae</taxon>
        <taxon>Thomasclavelia</taxon>
    </lineage>
</organism>
<feature type="signal peptide" evidence="1">
    <location>
        <begin position="1"/>
        <end position="25"/>
    </location>
</feature>
<dbReference type="Pfam" id="PF13739">
    <property type="entry name" value="PdaC"/>
    <property type="match status" value="1"/>
</dbReference>
<dbReference type="Gene3D" id="3.90.640.20">
    <property type="entry name" value="Heat-shock cognate protein, ATPase"/>
    <property type="match status" value="1"/>
</dbReference>
<dbReference type="EMBL" id="QUSL01000012">
    <property type="protein sequence ID" value="RGD85141.1"/>
    <property type="molecule type" value="Genomic_DNA"/>
</dbReference>
<evidence type="ECO:0000259" key="2">
    <source>
        <dbReference type="Pfam" id="PF11738"/>
    </source>
</evidence>
<comment type="caution">
    <text evidence="4">The sequence shown here is derived from an EMBL/GenBank/DDBJ whole genome shotgun (WGS) entry which is preliminary data.</text>
</comment>
<reference evidence="4 5" key="1">
    <citation type="submission" date="2018-08" db="EMBL/GenBank/DDBJ databases">
        <title>A genome reference for cultivated species of the human gut microbiota.</title>
        <authorList>
            <person name="Zou Y."/>
            <person name="Xue W."/>
            <person name="Luo G."/>
        </authorList>
    </citation>
    <scope>NUCLEOTIDE SEQUENCE [LARGE SCALE GENOMIC DNA]</scope>
    <source>
        <strain evidence="4 5">OM06-4</strain>
    </source>
</reference>
<feature type="domain" description="Deacetylase PdaC" evidence="3">
    <location>
        <begin position="42"/>
        <end position="117"/>
    </location>
</feature>
<feature type="chain" id="PRO_5017565358" evidence="1">
    <location>
        <begin position="26"/>
        <end position="220"/>
    </location>
</feature>
<name>A0A3E3ECX0_9FIRM</name>
<evidence type="ECO:0000313" key="5">
    <source>
        <dbReference type="Proteomes" id="UP000261032"/>
    </source>
</evidence>
<gene>
    <name evidence="4" type="ORF">DXB93_09300</name>
</gene>
<dbReference type="InterPro" id="IPR037126">
    <property type="entry name" value="PdaC/RsiV-like_sf"/>
</dbReference>
<dbReference type="RefSeq" id="WP_117581429.1">
    <property type="nucleotide sequence ID" value="NZ_QUSL01000012.1"/>
</dbReference>
<dbReference type="Gene3D" id="3.30.565.40">
    <property type="entry name" value="Fervidobacterium nodosum Rt17-B1 like"/>
    <property type="match status" value="1"/>
</dbReference>
<dbReference type="Pfam" id="PF11738">
    <property type="entry name" value="DUF3298"/>
    <property type="match status" value="1"/>
</dbReference>
<keyword evidence="1" id="KW-0732">Signal</keyword>
<dbReference type="InterPro" id="IPR025303">
    <property type="entry name" value="PdaC"/>
</dbReference>
<dbReference type="AlphaFoldDB" id="A0A3E3ECX0"/>
<dbReference type="Proteomes" id="UP000261032">
    <property type="component" value="Unassembled WGS sequence"/>
</dbReference>